<gene>
    <name evidence="2" type="ORF">AVDCRST_MAG20-1221</name>
</gene>
<feature type="compositionally biased region" description="Basic residues" evidence="1">
    <location>
        <begin position="1"/>
        <end position="26"/>
    </location>
</feature>
<evidence type="ECO:0000313" key="2">
    <source>
        <dbReference type="EMBL" id="CAA9230895.1"/>
    </source>
</evidence>
<sequence>GSLHPARPRRRLARRLRADRCRRRRGGAGWGPGRAPAGDRQPRAAPRRGRCLPRGRGEDDGLPHRHGRLRGGERGLRRRLRRPPPGPVGGGGCGPPPRRRRRDRGVGVGGRCRCARGRL</sequence>
<evidence type="ECO:0000256" key="1">
    <source>
        <dbReference type="SAM" id="MobiDB-lite"/>
    </source>
</evidence>
<dbReference type="EMBL" id="CADCSY010000051">
    <property type="protein sequence ID" value="CAA9230895.1"/>
    <property type="molecule type" value="Genomic_DNA"/>
</dbReference>
<protein>
    <submittedName>
        <fullName evidence="2">RidA/YER057c/UK114 superfamily protein</fullName>
    </submittedName>
</protein>
<feature type="non-terminal residue" evidence="2">
    <location>
        <position position="1"/>
    </location>
</feature>
<reference evidence="2" key="1">
    <citation type="submission" date="2020-02" db="EMBL/GenBank/DDBJ databases">
        <authorList>
            <person name="Meier V. D."/>
        </authorList>
    </citation>
    <scope>NUCLEOTIDE SEQUENCE</scope>
    <source>
        <strain evidence="2">AVDCRST_MAG20</strain>
    </source>
</reference>
<feature type="non-terminal residue" evidence="2">
    <location>
        <position position="119"/>
    </location>
</feature>
<dbReference type="AlphaFoldDB" id="A0A6J4HTU4"/>
<accession>A0A6J4HTU4</accession>
<proteinExistence type="predicted"/>
<feature type="region of interest" description="Disordered" evidence="1">
    <location>
        <begin position="1"/>
        <end position="110"/>
    </location>
</feature>
<organism evidence="2">
    <name type="scientific">uncultured Acidimicrobiales bacterium</name>
    <dbReference type="NCBI Taxonomy" id="310071"/>
    <lineage>
        <taxon>Bacteria</taxon>
        <taxon>Bacillati</taxon>
        <taxon>Actinomycetota</taxon>
        <taxon>Acidimicrobiia</taxon>
        <taxon>Acidimicrobiales</taxon>
        <taxon>environmental samples</taxon>
    </lineage>
</organism>
<name>A0A6J4HTU4_9ACTN</name>